<comment type="pathway">
    <text evidence="2">Capsule biogenesis; capsule polysaccharide biosynthesis.</text>
</comment>
<reference evidence="14 15" key="1">
    <citation type="submission" date="2018-08" db="EMBL/GenBank/DDBJ databases">
        <title>A genome reference for cultivated species of the human gut microbiota.</title>
        <authorList>
            <person name="Zou Y."/>
            <person name="Xue W."/>
            <person name="Luo G."/>
        </authorList>
    </citation>
    <scope>NUCLEOTIDE SEQUENCE [LARGE SCALE GENOMIC DNA]</scope>
    <source>
        <strain evidence="14 15">AF48-16</strain>
    </source>
</reference>
<evidence type="ECO:0000259" key="13">
    <source>
        <dbReference type="Pfam" id="PF02706"/>
    </source>
</evidence>
<evidence type="ECO:0000256" key="6">
    <source>
        <dbReference type="ARBA" id="ARBA00022692"/>
    </source>
</evidence>
<keyword evidence="5" id="KW-1003">Cell membrane</keyword>
<keyword evidence="8 12" id="KW-1133">Transmembrane helix</keyword>
<dbReference type="GO" id="GO:0000271">
    <property type="term" value="P:polysaccharide biosynthetic process"/>
    <property type="evidence" value="ECO:0007669"/>
    <property type="project" value="UniProtKB-KW"/>
</dbReference>
<dbReference type="EMBL" id="QRMZ01000044">
    <property type="protein sequence ID" value="RHK02543.1"/>
    <property type="molecule type" value="Genomic_DNA"/>
</dbReference>
<dbReference type="GO" id="GO:0005886">
    <property type="term" value="C:plasma membrane"/>
    <property type="evidence" value="ECO:0007669"/>
    <property type="project" value="UniProtKB-SubCell"/>
</dbReference>
<keyword evidence="9 12" id="KW-0472">Membrane</keyword>
<evidence type="ECO:0000256" key="10">
    <source>
        <dbReference type="ARBA" id="ARBA00023169"/>
    </source>
</evidence>
<dbReference type="RefSeq" id="WP_151196627.1">
    <property type="nucleotide sequence ID" value="NZ_JAMWTD010000028.1"/>
</dbReference>
<evidence type="ECO:0000256" key="8">
    <source>
        <dbReference type="ARBA" id="ARBA00022989"/>
    </source>
</evidence>
<evidence type="ECO:0000256" key="9">
    <source>
        <dbReference type="ARBA" id="ARBA00023136"/>
    </source>
</evidence>
<evidence type="ECO:0000256" key="2">
    <source>
        <dbReference type="ARBA" id="ARBA00005132"/>
    </source>
</evidence>
<comment type="similarity">
    <text evidence="3">Belongs to the CpsC/CapA family.</text>
</comment>
<evidence type="ECO:0000256" key="1">
    <source>
        <dbReference type="ARBA" id="ARBA00004651"/>
    </source>
</evidence>
<dbReference type="PANTHER" id="PTHR32309:SF13">
    <property type="entry name" value="FERRIC ENTEROBACTIN TRANSPORT PROTEIN FEPE"/>
    <property type="match status" value="1"/>
</dbReference>
<evidence type="ECO:0000256" key="5">
    <source>
        <dbReference type="ARBA" id="ARBA00022475"/>
    </source>
</evidence>
<dbReference type="Proteomes" id="UP000286288">
    <property type="component" value="Unassembled WGS sequence"/>
</dbReference>
<feature type="transmembrane region" description="Helical" evidence="12">
    <location>
        <begin position="20"/>
        <end position="40"/>
    </location>
</feature>
<dbReference type="GO" id="GO:0004713">
    <property type="term" value="F:protein tyrosine kinase activity"/>
    <property type="evidence" value="ECO:0007669"/>
    <property type="project" value="TreeGrafter"/>
</dbReference>
<evidence type="ECO:0000256" key="7">
    <source>
        <dbReference type="ARBA" id="ARBA00022903"/>
    </source>
</evidence>
<dbReference type="InterPro" id="IPR050445">
    <property type="entry name" value="Bact_polysacc_biosynth/exp"/>
</dbReference>
<evidence type="ECO:0000256" key="11">
    <source>
        <dbReference type="ARBA" id="ARBA00045736"/>
    </source>
</evidence>
<dbReference type="Pfam" id="PF02706">
    <property type="entry name" value="Wzz"/>
    <property type="match status" value="1"/>
</dbReference>
<feature type="domain" description="Polysaccharide chain length determinant N-terminal" evidence="13">
    <location>
        <begin position="4"/>
        <end position="94"/>
    </location>
</feature>
<feature type="transmembrane region" description="Helical" evidence="12">
    <location>
        <begin position="175"/>
        <end position="199"/>
    </location>
</feature>
<name>A0A415EKQ3_ENTCA</name>
<keyword evidence="10" id="KW-0270">Exopolysaccharide synthesis</keyword>
<dbReference type="InterPro" id="IPR003856">
    <property type="entry name" value="LPS_length_determ_N"/>
</dbReference>
<comment type="subcellular location">
    <subcellularLocation>
        <location evidence="1">Cell membrane</location>
        <topology evidence="1">Multi-pass membrane protein</topology>
    </subcellularLocation>
</comment>
<evidence type="ECO:0000256" key="3">
    <source>
        <dbReference type="ARBA" id="ARBA00006683"/>
    </source>
</evidence>
<protein>
    <recommendedName>
        <fullName evidence="4">Capsular polysaccharide biosynthesis protein CpsC</fullName>
    </recommendedName>
</protein>
<evidence type="ECO:0000313" key="14">
    <source>
        <dbReference type="EMBL" id="RHK02543.1"/>
    </source>
</evidence>
<dbReference type="AlphaFoldDB" id="A0A415EKQ3"/>
<keyword evidence="6 12" id="KW-0812">Transmembrane</keyword>
<organism evidence="14 15">
    <name type="scientific">Enterococcus casseliflavus</name>
    <name type="common">Enterococcus flavescens</name>
    <dbReference type="NCBI Taxonomy" id="37734"/>
    <lineage>
        <taxon>Bacteria</taxon>
        <taxon>Bacillati</taxon>
        <taxon>Bacillota</taxon>
        <taxon>Bacilli</taxon>
        <taxon>Lactobacillales</taxon>
        <taxon>Enterococcaceae</taxon>
        <taxon>Enterococcus</taxon>
    </lineage>
</organism>
<comment type="function">
    <text evidence="11">Required for CpsD phosphorylation. Involved in the regulation of capsular polysaccharide biosynthesis. May be part of a complex that directs the coordinated polymerization and export to the cell surface of the capsular polysaccharide.</text>
</comment>
<sequence length="244" mass="27517">MNKEINMKKLKQVLQQRIGWILMIISIPLLAMFLYLTFFAEPIYQKSAQLLISQSETTSGNRLENQTIQADLQLVSTYSTIIMSPRILNEVSEALEGSYDVAELSEILSVTNATNSQIIEINAYHQSPKIAAEIANTTANVFSEEIPKIMNIDNVTILAEGTVLPQETPARPNKFLLYSLTTFLSLLFAFTYLFLLLVFERSFASNTEIEEVLGVKVIGEISKEKRVASFKTIQSRSLRGRKRV</sequence>
<evidence type="ECO:0000256" key="4">
    <source>
        <dbReference type="ARBA" id="ARBA00020739"/>
    </source>
</evidence>
<evidence type="ECO:0000313" key="15">
    <source>
        <dbReference type="Proteomes" id="UP000286288"/>
    </source>
</evidence>
<comment type="caution">
    <text evidence="14">The sequence shown here is derived from an EMBL/GenBank/DDBJ whole genome shotgun (WGS) entry which is preliminary data.</text>
</comment>
<dbReference type="PANTHER" id="PTHR32309">
    <property type="entry name" value="TYROSINE-PROTEIN KINASE"/>
    <property type="match status" value="1"/>
</dbReference>
<accession>A0A415EKQ3</accession>
<keyword evidence="7" id="KW-0972">Capsule biogenesis/degradation</keyword>
<gene>
    <name evidence="14" type="ORF">DW084_17895</name>
</gene>
<evidence type="ECO:0000256" key="12">
    <source>
        <dbReference type="SAM" id="Phobius"/>
    </source>
</evidence>
<proteinExistence type="inferred from homology"/>